<name>A0A4S2MSN6_9PEZI</name>
<dbReference type="OrthoDB" id="5382203at2759"/>
<proteinExistence type="predicted"/>
<feature type="compositionally biased region" description="Polar residues" evidence="1">
    <location>
        <begin position="911"/>
        <end position="937"/>
    </location>
</feature>
<feature type="region of interest" description="Disordered" evidence="1">
    <location>
        <begin position="165"/>
        <end position="197"/>
    </location>
</feature>
<feature type="compositionally biased region" description="Basic and acidic residues" evidence="1">
    <location>
        <begin position="525"/>
        <end position="549"/>
    </location>
</feature>
<feature type="compositionally biased region" description="Low complexity" evidence="1">
    <location>
        <begin position="651"/>
        <end position="661"/>
    </location>
</feature>
<evidence type="ECO:0000313" key="2">
    <source>
        <dbReference type="EMBL" id="TGZ79087.1"/>
    </source>
</evidence>
<dbReference type="Proteomes" id="UP000298138">
    <property type="component" value="Unassembled WGS sequence"/>
</dbReference>
<feature type="compositionally biased region" description="Low complexity" evidence="1">
    <location>
        <begin position="582"/>
        <end position="600"/>
    </location>
</feature>
<dbReference type="AlphaFoldDB" id="A0A4S2MSN6"/>
<feature type="region of interest" description="Disordered" evidence="1">
    <location>
        <begin position="321"/>
        <end position="357"/>
    </location>
</feature>
<gene>
    <name evidence="2" type="ORF">EX30DRAFT_365579</name>
</gene>
<feature type="compositionally biased region" description="Low complexity" evidence="1">
    <location>
        <begin position="942"/>
        <end position="963"/>
    </location>
</feature>
<feature type="region of interest" description="Disordered" evidence="1">
    <location>
        <begin position="711"/>
        <end position="1192"/>
    </location>
</feature>
<evidence type="ECO:0000313" key="3">
    <source>
        <dbReference type="Proteomes" id="UP000298138"/>
    </source>
</evidence>
<feature type="compositionally biased region" description="Low complexity" evidence="1">
    <location>
        <begin position="1169"/>
        <end position="1178"/>
    </location>
</feature>
<feature type="compositionally biased region" description="Low complexity" evidence="1">
    <location>
        <begin position="1126"/>
        <end position="1142"/>
    </location>
</feature>
<feature type="compositionally biased region" description="Basic and acidic residues" evidence="1">
    <location>
        <begin position="722"/>
        <end position="732"/>
    </location>
</feature>
<feature type="compositionally biased region" description="Gly residues" evidence="1">
    <location>
        <begin position="1209"/>
        <end position="1219"/>
    </location>
</feature>
<evidence type="ECO:0000256" key="1">
    <source>
        <dbReference type="SAM" id="MobiDB-lite"/>
    </source>
</evidence>
<feature type="compositionally biased region" description="Basic and acidic residues" evidence="1">
    <location>
        <begin position="676"/>
        <end position="699"/>
    </location>
</feature>
<feature type="compositionally biased region" description="Acidic residues" evidence="1">
    <location>
        <begin position="334"/>
        <end position="344"/>
    </location>
</feature>
<feature type="compositionally biased region" description="Polar residues" evidence="1">
    <location>
        <begin position="607"/>
        <end position="617"/>
    </location>
</feature>
<feature type="compositionally biased region" description="Basic and acidic residues" evidence="1">
    <location>
        <begin position="803"/>
        <end position="812"/>
    </location>
</feature>
<feature type="compositionally biased region" description="Polar residues" evidence="1">
    <location>
        <begin position="882"/>
        <end position="904"/>
    </location>
</feature>
<feature type="region of interest" description="Disordered" evidence="1">
    <location>
        <begin position="429"/>
        <end position="456"/>
    </location>
</feature>
<feature type="compositionally biased region" description="Basic and acidic residues" evidence="1">
    <location>
        <begin position="1180"/>
        <end position="1190"/>
    </location>
</feature>
<feature type="compositionally biased region" description="Acidic residues" evidence="1">
    <location>
        <begin position="166"/>
        <end position="191"/>
    </location>
</feature>
<feature type="region of interest" description="Disordered" evidence="1">
    <location>
        <begin position="1"/>
        <end position="21"/>
    </location>
</feature>
<protein>
    <submittedName>
        <fullName evidence="2">Uncharacterized protein</fullName>
    </submittedName>
</protein>
<keyword evidence="3" id="KW-1185">Reference proteome</keyword>
<feature type="region of interest" description="Disordered" evidence="1">
    <location>
        <begin position="1200"/>
        <end position="1219"/>
    </location>
</feature>
<feature type="region of interest" description="Disordered" evidence="1">
    <location>
        <begin position="500"/>
        <end position="699"/>
    </location>
</feature>
<dbReference type="EMBL" id="ML220135">
    <property type="protein sequence ID" value="TGZ79087.1"/>
    <property type="molecule type" value="Genomic_DNA"/>
</dbReference>
<feature type="compositionally biased region" description="Acidic residues" evidence="1">
    <location>
        <begin position="982"/>
        <end position="1006"/>
    </location>
</feature>
<feature type="compositionally biased region" description="Basic and acidic residues" evidence="1">
    <location>
        <begin position="1053"/>
        <end position="1069"/>
    </location>
</feature>
<dbReference type="InParanoid" id="A0A4S2MSN6"/>
<sequence length="1219" mass="133434">MALTRTRSTTSTTSLPSPSTHHLLTASPPAHYISSPAASRLLTLDHIPFFQHLHATSPNAPTSISITSGSLRLVNQFLDFLLLQILLTGKAPTIPALRPAVQEVLRVKLAREALMGADQELESYLGGEEAVEGVVGEDGGGEGGFEGVRWWRRVRVQCMVYSSLGDMEEDDADDHEEDEDDEDEGEDEQEEAVYQRPRKGVAPAVAIWLTSILEFIGEQTLLVAGHAAVARYSAAQSAYSSNSGDKTPPPELEMPVVEELDAEKVAMNTSLGRMWRQWRKKVRETTGSISLPRGASLGARLSDGRKTLSLKPSFTSDVSAAPSLAASSIRSGIEEEEEGEEEEKDPQTPSSDGKDVEQGLTPRIEVAALDVSNVHYLDVPPTPKQRPHSLVVIPWTNAPPFSFFPAPKRPRSLPDLQRGDFADPVFDGREMEGRPKSPGVDHPRDTNIAEDEIPDDRNEAEFFTPAEEMPPAQPVFELEATEQKSLHVKIASPGDAVMKEASSLARTNTDVSPIDISTLSGDITTRPRAESSDLDDHLPIQHPPREHPPRPSTSSTDDVVYYPPAQATRVIPFSTPRLEDIPSGPRKPTSSSGSSTYSNRRPPKPTLLSSSHSNRVFTSPPPPPISPDQPLNARRSSSFSKPPHHRPQHTSGSISSQTSSSKLKKRVVPWTNYSNHDSDTESRTSHHSDRFFRSRDDKERSFEELISRDETIHFTTTPDPLRNVEEGFKHSFDNSSSHRISSEGWGHPPPVKKPKDRSPVPPRISIPTARHGELPALATPNTAPARFLGASTPTTSIRGSSVDGDRDRDRDTITPLTPASTAQRARTRLQAREPQGTVSSDTTTALADFFRSTNPPPGPTSHGLPSHPPRGPRTATTATFPHQTRSETITPSASVSSFTPSGSTRKIHRTPSLSLSQRKPPRSSASDRSTITTASSLHRTRASFSSSTPAPVSAPALPLQQQQRGGRRVKHAGGRDPYALPDSDDDEDLDIDDAAVYDGEEEGEEDMYPHPPPKNKLGVRAKQTGEESLIDFLRNASPPPPTPATPVTPSYQQHRDSTEHGRQRIEKKSSTLNLLSRFRGKKTDTREKPTPSSPIPISRTDPWVKLQPVQPETASGSSVRRHNKYQPIQIQQQQQSTSTLPLGYNSAYQHPYPVSPPPPSDREQRVEQRPQQQRQRPPMRVKDAREERGDMSGLARFLVETGPPAEVSGGRGAGGGGFI</sequence>
<feature type="compositionally biased region" description="Pro residues" evidence="1">
    <location>
        <begin position="1037"/>
        <end position="1046"/>
    </location>
</feature>
<reference evidence="2 3" key="1">
    <citation type="submission" date="2019-04" db="EMBL/GenBank/DDBJ databases">
        <title>Comparative genomics and transcriptomics to analyze fruiting body development in filamentous ascomycetes.</title>
        <authorList>
            <consortium name="DOE Joint Genome Institute"/>
            <person name="Lutkenhaus R."/>
            <person name="Traeger S."/>
            <person name="Breuer J."/>
            <person name="Kuo A."/>
            <person name="Lipzen A."/>
            <person name="Pangilinan J."/>
            <person name="Dilworth D."/>
            <person name="Sandor L."/>
            <person name="Poggeler S."/>
            <person name="Barry K."/>
            <person name="Grigoriev I.V."/>
            <person name="Nowrousian M."/>
        </authorList>
    </citation>
    <scope>NUCLEOTIDE SEQUENCE [LARGE SCALE GENOMIC DNA]</scope>
    <source>
        <strain evidence="2 3">CBS 389.68</strain>
    </source>
</reference>
<feature type="compositionally biased region" description="Low complexity" evidence="1">
    <location>
        <begin position="872"/>
        <end position="881"/>
    </location>
</feature>
<feature type="compositionally biased region" description="Polar residues" evidence="1">
    <location>
        <begin position="836"/>
        <end position="845"/>
    </location>
</feature>
<feature type="compositionally biased region" description="Basic and acidic residues" evidence="1">
    <location>
        <begin position="429"/>
        <end position="447"/>
    </location>
</feature>
<feature type="compositionally biased region" description="Polar residues" evidence="1">
    <location>
        <begin position="504"/>
        <end position="523"/>
    </location>
</feature>
<accession>A0A4S2MSN6</accession>
<feature type="compositionally biased region" description="Low complexity" evidence="1">
    <location>
        <begin position="774"/>
        <end position="785"/>
    </location>
</feature>
<organism evidence="2 3">
    <name type="scientific">Ascodesmis nigricans</name>
    <dbReference type="NCBI Taxonomy" id="341454"/>
    <lineage>
        <taxon>Eukaryota</taxon>
        <taxon>Fungi</taxon>
        <taxon>Dikarya</taxon>
        <taxon>Ascomycota</taxon>
        <taxon>Pezizomycotina</taxon>
        <taxon>Pezizomycetes</taxon>
        <taxon>Pezizales</taxon>
        <taxon>Ascodesmidaceae</taxon>
        <taxon>Ascodesmis</taxon>
    </lineage>
</organism>
<dbReference type="STRING" id="341454.A0A4S2MSN6"/>